<evidence type="ECO:0000256" key="1">
    <source>
        <dbReference type="ARBA" id="ARBA00010617"/>
    </source>
</evidence>
<dbReference type="PROSITE" id="PS00086">
    <property type="entry name" value="CYTOCHROME_P450"/>
    <property type="match status" value="1"/>
</dbReference>
<dbReference type="PRINTS" id="PR00463">
    <property type="entry name" value="EP450I"/>
</dbReference>
<feature type="transmembrane region" description="Helical" evidence="7">
    <location>
        <begin position="6"/>
        <end position="25"/>
    </location>
</feature>
<gene>
    <name evidence="9" type="primary">LOC120255774</name>
</gene>
<dbReference type="Pfam" id="PF00067">
    <property type="entry name" value="p450"/>
    <property type="match status" value="1"/>
</dbReference>
<dbReference type="Proteomes" id="UP001515500">
    <property type="component" value="Unplaced"/>
</dbReference>
<dbReference type="CDD" id="cd11072">
    <property type="entry name" value="CYP71-like"/>
    <property type="match status" value="1"/>
</dbReference>
<dbReference type="GO" id="GO:0020037">
    <property type="term" value="F:heme binding"/>
    <property type="evidence" value="ECO:0007669"/>
    <property type="project" value="InterPro"/>
</dbReference>
<keyword evidence="3 4" id="KW-0408">Iron</keyword>
<accession>A0AB40AXC3</accession>
<evidence type="ECO:0000256" key="7">
    <source>
        <dbReference type="SAM" id="Phobius"/>
    </source>
</evidence>
<organism evidence="8 9">
    <name type="scientific">Dioscorea cayennensis subsp. rotundata</name>
    <name type="common">White Guinea yam</name>
    <name type="synonym">Dioscorea rotundata</name>
    <dbReference type="NCBI Taxonomy" id="55577"/>
    <lineage>
        <taxon>Eukaryota</taxon>
        <taxon>Viridiplantae</taxon>
        <taxon>Streptophyta</taxon>
        <taxon>Embryophyta</taxon>
        <taxon>Tracheophyta</taxon>
        <taxon>Spermatophyta</taxon>
        <taxon>Magnoliopsida</taxon>
        <taxon>Liliopsida</taxon>
        <taxon>Dioscoreales</taxon>
        <taxon>Dioscoreaceae</taxon>
        <taxon>Dioscorea</taxon>
    </lineage>
</organism>
<dbReference type="GeneID" id="120255774"/>
<dbReference type="SUPFAM" id="SSF48264">
    <property type="entry name" value="Cytochrome P450"/>
    <property type="match status" value="1"/>
</dbReference>
<reference evidence="9" key="1">
    <citation type="submission" date="2025-08" db="UniProtKB">
        <authorList>
            <consortium name="RefSeq"/>
        </authorList>
    </citation>
    <scope>IDENTIFICATION</scope>
</reference>
<keyword evidence="7" id="KW-0812">Transmembrane</keyword>
<keyword evidence="5" id="KW-0560">Oxidoreductase</keyword>
<dbReference type="PRINTS" id="PR00385">
    <property type="entry name" value="P450"/>
</dbReference>
<evidence type="ECO:0000256" key="6">
    <source>
        <dbReference type="SAM" id="MobiDB-lite"/>
    </source>
</evidence>
<dbReference type="FunFam" id="1.10.630.10:FF:000011">
    <property type="entry name" value="Cytochrome P450 83B1"/>
    <property type="match status" value="1"/>
</dbReference>
<dbReference type="GO" id="GO:0004497">
    <property type="term" value="F:monooxygenase activity"/>
    <property type="evidence" value="ECO:0007669"/>
    <property type="project" value="UniProtKB-KW"/>
</dbReference>
<keyword evidence="7" id="KW-1133">Transmembrane helix</keyword>
<dbReference type="PANTHER" id="PTHR47955:SF15">
    <property type="entry name" value="CYTOCHROME P450 71A2-LIKE"/>
    <property type="match status" value="1"/>
</dbReference>
<name>A0AB40AXC3_DIOCR</name>
<dbReference type="Gene3D" id="1.10.630.10">
    <property type="entry name" value="Cytochrome P450"/>
    <property type="match status" value="1"/>
</dbReference>
<dbReference type="PANTHER" id="PTHR47955">
    <property type="entry name" value="CYTOCHROME P450 FAMILY 71 PROTEIN"/>
    <property type="match status" value="1"/>
</dbReference>
<dbReference type="InterPro" id="IPR017972">
    <property type="entry name" value="Cyt_P450_CS"/>
</dbReference>
<evidence type="ECO:0000256" key="5">
    <source>
        <dbReference type="RuleBase" id="RU000461"/>
    </source>
</evidence>
<protein>
    <submittedName>
        <fullName evidence="9">Cytochrome P450 71A1-like</fullName>
    </submittedName>
</protein>
<feature type="compositionally biased region" description="Polar residues" evidence="6">
    <location>
        <begin position="334"/>
        <end position="344"/>
    </location>
</feature>
<keyword evidence="8" id="KW-1185">Reference proteome</keyword>
<evidence type="ECO:0000313" key="8">
    <source>
        <dbReference type="Proteomes" id="UP001515500"/>
    </source>
</evidence>
<dbReference type="InterPro" id="IPR036396">
    <property type="entry name" value="Cyt_P450_sf"/>
</dbReference>
<dbReference type="RefSeq" id="XP_039119473.1">
    <property type="nucleotide sequence ID" value="XM_039263539.1"/>
</dbReference>
<sequence length="503" mass="56663">MATPLIIIIIIVIIIIISFSYKLIFSGGNKPKVLPSPPALPIIGNLLQLTSLPHRSFHALSQTYGPLMLVHIGQVPTLIVSSPDMAHEVLKTHDLAFANRPFSKPFFKLSHGGRNISFSQYGDYWRQTKKLAVVYLLNHKRVQSFHSLRQHQASLMIQKITGSKEEEVMNVSEIVYEYSHKVVSRAAAGTLGNAEKFKEMAEEASVLFGGFQVYDMFPAMGWLSVVMGLDGKLERVTRKLDMFLSEIVEEHVDRRQHGGAGEEEEEEEEQEDFVDLLLALKEEGAIAHENIRAIIMDIIGAGTDTSSVTLEWAMSELMKNPRTMKKAQDEVRQRSNGKPTVSENDIPQMSYLKAVIKEVLRLHPPAPLLLPHESLQKVVIQGYEIPERTRVMINAWSIGRDPNSWEDPEEFKPERFIGSSVDFKGLDFKFIPFGAGRRICPGTNFAITSIEFALASLLYHFNWRLPDGMSVEDLDMQEAPGLTTTRKQSLHLIATPYLPQVFV</sequence>
<keyword evidence="4 5" id="KW-0349">Heme</keyword>
<evidence type="ECO:0000256" key="2">
    <source>
        <dbReference type="ARBA" id="ARBA00022723"/>
    </source>
</evidence>
<comment type="cofactor">
    <cofactor evidence="4">
        <name>heme</name>
        <dbReference type="ChEBI" id="CHEBI:30413"/>
    </cofactor>
</comment>
<keyword evidence="7" id="KW-0472">Membrane</keyword>
<dbReference type="InterPro" id="IPR002401">
    <property type="entry name" value="Cyt_P450_E_grp-I"/>
</dbReference>
<keyword evidence="5" id="KW-0503">Monooxygenase</keyword>
<comment type="similarity">
    <text evidence="1 5">Belongs to the cytochrome P450 family.</text>
</comment>
<proteinExistence type="inferred from homology"/>
<dbReference type="InterPro" id="IPR001128">
    <property type="entry name" value="Cyt_P450"/>
</dbReference>
<dbReference type="GO" id="GO:0005506">
    <property type="term" value="F:iron ion binding"/>
    <property type="evidence" value="ECO:0007669"/>
    <property type="project" value="InterPro"/>
</dbReference>
<dbReference type="GO" id="GO:0016705">
    <property type="term" value="F:oxidoreductase activity, acting on paired donors, with incorporation or reduction of molecular oxygen"/>
    <property type="evidence" value="ECO:0007669"/>
    <property type="project" value="InterPro"/>
</dbReference>
<keyword evidence="2 4" id="KW-0479">Metal-binding</keyword>
<evidence type="ECO:0000313" key="9">
    <source>
        <dbReference type="RefSeq" id="XP_039119473.1"/>
    </source>
</evidence>
<feature type="region of interest" description="Disordered" evidence="6">
    <location>
        <begin position="323"/>
        <end position="344"/>
    </location>
</feature>
<feature type="binding site" description="axial binding residue" evidence="4">
    <location>
        <position position="440"/>
    </location>
    <ligand>
        <name>heme</name>
        <dbReference type="ChEBI" id="CHEBI:30413"/>
    </ligand>
    <ligandPart>
        <name>Fe</name>
        <dbReference type="ChEBI" id="CHEBI:18248"/>
    </ligandPart>
</feature>
<evidence type="ECO:0000256" key="4">
    <source>
        <dbReference type="PIRSR" id="PIRSR602401-1"/>
    </source>
</evidence>
<evidence type="ECO:0000256" key="3">
    <source>
        <dbReference type="ARBA" id="ARBA00023004"/>
    </source>
</evidence>
<dbReference type="AlphaFoldDB" id="A0AB40AXC3"/>